<dbReference type="EMBL" id="LAZR01046791">
    <property type="protein sequence ID" value="KKK95714.1"/>
    <property type="molecule type" value="Genomic_DNA"/>
</dbReference>
<evidence type="ECO:0000313" key="1">
    <source>
        <dbReference type="EMBL" id="KKK95714.1"/>
    </source>
</evidence>
<organism evidence="1">
    <name type="scientific">marine sediment metagenome</name>
    <dbReference type="NCBI Taxonomy" id="412755"/>
    <lineage>
        <taxon>unclassified sequences</taxon>
        <taxon>metagenomes</taxon>
        <taxon>ecological metagenomes</taxon>
    </lineage>
</organism>
<sequence>MKLETLKLKLKLRRIETDILSLYDDVTDDCYGLEYFDAIIKIVNPLVDLQELLNDQIEKMG</sequence>
<name>A0A0F9BZB6_9ZZZZ</name>
<comment type="caution">
    <text evidence="1">The sequence shown here is derived from an EMBL/GenBank/DDBJ whole genome shotgun (WGS) entry which is preliminary data.</text>
</comment>
<dbReference type="AlphaFoldDB" id="A0A0F9BZB6"/>
<proteinExistence type="predicted"/>
<protein>
    <submittedName>
        <fullName evidence="1">Uncharacterized protein</fullName>
    </submittedName>
</protein>
<gene>
    <name evidence="1" type="ORF">LCGC14_2670050</name>
</gene>
<reference evidence="1" key="1">
    <citation type="journal article" date="2015" name="Nature">
        <title>Complex archaea that bridge the gap between prokaryotes and eukaryotes.</title>
        <authorList>
            <person name="Spang A."/>
            <person name="Saw J.H."/>
            <person name="Jorgensen S.L."/>
            <person name="Zaremba-Niedzwiedzka K."/>
            <person name="Martijn J."/>
            <person name="Lind A.E."/>
            <person name="van Eijk R."/>
            <person name="Schleper C."/>
            <person name="Guy L."/>
            <person name="Ettema T.J."/>
        </authorList>
    </citation>
    <scope>NUCLEOTIDE SEQUENCE</scope>
</reference>
<accession>A0A0F9BZB6</accession>